<keyword evidence="2" id="KW-1185">Reference proteome</keyword>
<sequence>MIPLARRHPKLFAAFVLALVLALFFAGRIVVRAVYWSQHREEAVAPWMTVGYVGRSWRLDPRAIDAEAGLPPPEGRPLTLEQIAAGRGVPVAQVIAEVEAAIATLRAASPKP</sequence>
<evidence type="ECO:0000313" key="2">
    <source>
        <dbReference type="Proteomes" id="UP000244224"/>
    </source>
</evidence>
<organism evidence="1 2">
    <name type="scientific">Gemmobacter caeni</name>
    <dbReference type="NCBI Taxonomy" id="589035"/>
    <lineage>
        <taxon>Bacteria</taxon>
        <taxon>Pseudomonadati</taxon>
        <taxon>Pseudomonadota</taxon>
        <taxon>Alphaproteobacteria</taxon>
        <taxon>Rhodobacterales</taxon>
        <taxon>Paracoccaceae</taxon>
        <taxon>Gemmobacter</taxon>
    </lineage>
</organism>
<dbReference type="Proteomes" id="UP000244224">
    <property type="component" value="Unassembled WGS sequence"/>
</dbReference>
<gene>
    <name evidence="1" type="ORF">C8N34_101184</name>
</gene>
<name>A0A2T6BB10_9RHOB</name>
<accession>A0A2T6BB10</accession>
<protein>
    <submittedName>
        <fullName evidence="1">Uncharacterized protein</fullName>
    </submittedName>
</protein>
<dbReference type="OrthoDB" id="159440at2"/>
<dbReference type="RefSeq" id="WP_108126930.1">
    <property type="nucleotide sequence ID" value="NZ_QBKP01000001.1"/>
</dbReference>
<dbReference type="AlphaFoldDB" id="A0A2T6BB10"/>
<evidence type="ECO:0000313" key="1">
    <source>
        <dbReference type="EMBL" id="PTX53271.1"/>
    </source>
</evidence>
<proteinExistence type="predicted"/>
<dbReference type="EMBL" id="QBKP01000001">
    <property type="protein sequence ID" value="PTX53271.1"/>
    <property type="molecule type" value="Genomic_DNA"/>
</dbReference>
<comment type="caution">
    <text evidence="1">The sequence shown here is derived from an EMBL/GenBank/DDBJ whole genome shotgun (WGS) entry which is preliminary data.</text>
</comment>
<reference evidence="1 2" key="1">
    <citation type="submission" date="2018-04" db="EMBL/GenBank/DDBJ databases">
        <title>Genomic Encyclopedia of Archaeal and Bacterial Type Strains, Phase II (KMG-II): from individual species to whole genera.</title>
        <authorList>
            <person name="Goeker M."/>
        </authorList>
    </citation>
    <scope>NUCLEOTIDE SEQUENCE [LARGE SCALE GENOMIC DNA]</scope>
    <source>
        <strain evidence="1 2">DSM 21823</strain>
    </source>
</reference>